<comment type="caution">
    <text evidence="2">The sequence shown here is derived from an EMBL/GenBank/DDBJ whole genome shotgun (WGS) entry which is preliminary data.</text>
</comment>
<protein>
    <submittedName>
        <fullName evidence="2">Uncharacterized protein</fullName>
    </submittedName>
</protein>
<feature type="compositionally biased region" description="Pro residues" evidence="1">
    <location>
        <begin position="1"/>
        <end position="29"/>
    </location>
</feature>
<evidence type="ECO:0000313" key="3">
    <source>
        <dbReference type="Proteomes" id="UP000634660"/>
    </source>
</evidence>
<feature type="region of interest" description="Disordered" evidence="1">
    <location>
        <begin position="1"/>
        <end position="67"/>
    </location>
</feature>
<feature type="compositionally biased region" description="Basic residues" evidence="1">
    <location>
        <begin position="38"/>
        <end position="48"/>
    </location>
</feature>
<evidence type="ECO:0000313" key="2">
    <source>
        <dbReference type="EMBL" id="GGZ96930.1"/>
    </source>
</evidence>
<dbReference type="Proteomes" id="UP000634660">
    <property type="component" value="Unassembled WGS sequence"/>
</dbReference>
<gene>
    <name evidence="2" type="ORF">GCM10010371_66070</name>
</gene>
<dbReference type="EMBL" id="BMVX01000043">
    <property type="protein sequence ID" value="GGZ96930.1"/>
    <property type="molecule type" value="Genomic_DNA"/>
</dbReference>
<reference evidence="2" key="2">
    <citation type="submission" date="2020-09" db="EMBL/GenBank/DDBJ databases">
        <authorList>
            <person name="Sun Q."/>
            <person name="Ohkuma M."/>
        </authorList>
    </citation>
    <scope>NUCLEOTIDE SEQUENCE</scope>
    <source>
        <strain evidence="2">JCM 4834</strain>
    </source>
</reference>
<reference evidence="2" key="1">
    <citation type="journal article" date="2014" name="Int. J. Syst. Evol. Microbiol.">
        <title>Complete genome sequence of Corynebacterium casei LMG S-19264T (=DSM 44701T), isolated from a smear-ripened cheese.</title>
        <authorList>
            <consortium name="US DOE Joint Genome Institute (JGI-PGF)"/>
            <person name="Walter F."/>
            <person name="Albersmeier A."/>
            <person name="Kalinowski J."/>
            <person name="Ruckert C."/>
        </authorList>
    </citation>
    <scope>NUCLEOTIDE SEQUENCE</scope>
    <source>
        <strain evidence="2">JCM 4834</strain>
    </source>
</reference>
<organism evidence="2 3">
    <name type="scientific">Streptomyces subrutilus</name>
    <dbReference type="NCBI Taxonomy" id="36818"/>
    <lineage>
        <taxon>Bacteria</taxon>
        <taxon>Bacillati</taxon>
        <taxon>Actinomycetota</taxon>
        <taxon>Actinomycetes</taxon>
        <taxon>Kitasatosporales</taxon>
        <taxon>Streptomycetaceae</taxon>
        <taxon>Streptomyces</taxon>
    </lineage>
</organism>
<evidence type="ECO:0000256" key="1">
    <source>
        <dbReference type="SAM" id="MobiDB-lite"/>
    </source>
</evidence>
<proteinExistence type="predicted"/>
<sequence>MLTPPTAPPHRPAPPAASRPPPPVPPPPAARHLAPVMPRRRTRRRRREVTRVPRSDTALPEFDRGTVPEGLVTRRKLRDMQLSPGSNQGPVAILIPY</sequence>
<dbReference type="AlphaFoldDB" id="A0A918VHN2"/>
<accession>A0A918VHN2</accession>
<name>A0A918VHN2_9ACTN</name>